<evidence type="ECO:0000313" key="1">
    <source>
        <dbReference type="EMBL" id="CAD9343457.1"/>
    </source>
</evidence>
<dbReference type="EMBL" id="HBGO01021079">
    <property type="protein sequence ID" value="CAD9343457.1"/>
    <property type="molecule type" value="Transcribed_RNA"/>
</dbReference>
<reference evidence="1" key="1">
    <citation type="submission" date="2021-01" db="EMBL/GenBank/DDBJ databases">
        <authorList>
            <person name="Corre E."/>
            <person name="Pelletier E."/>
            <person name="Niang G."/>
            <person name="Scheremetjew M."/>
            <person name="Finn R."/>
            <person name="Kale V."/>
            <person name="Holt S."/>
            <person name="Cochrane G."/>
            <person name="Meng A."/>
            <person name="Brown T."/>
            <person name="Cohen L."/>
        </authorList>
    </citation>
    <scope>NUCLEOTIDE SEQUENCE</scope>
    <source>
        <strain evidence="1">Grunow 1884</strain>
    </source>
</reference>
<organism evidence="1">
    <name type="scientific">Trieres chinensis</name>
    <name type="common">Marine centric diatom</name>
    <name type="synonym">Odontella sinensis</name>
    <dbReference type="NCBI Taxonomy" id="1514140"/>
    <lineage>
        <taxon>Eukaryota</taxon>
        <taxon>Sar</taxon>
        <taxon>Stramenopiles</taxon>
        <taxon>Ochrophyta</taxon>
        <taxon>Bacillariophyta</taxon>
        <taxon>Mediophyceae</taxon>
        <taxon>Biddulphiophycidae</taxon>
        <taxon>Eupodiscales</taxon>
        <taxon>Parodontellaceae</taxon>
        <taxon>Trieres</taxon>
    </lineage>
</organism>
<sequence length="99" mass="10902">MTTVATGVVEQVGMVVAMMNAVMEVVVDMTAGGTKEFKKFMAFPGEDSDSICHAPQGKGQEGVYCFALSLIFILTQMLKIEVKKICYLVSILSFVFHWK</sequence>
<name>A0A7S1ZM62_TRICV</name>
<protein>
    <submittedName>
        <fullName evidence="1">Uncharacterized protein</fullName>
    </submittedName>
</protein>
<dbReference type="AlphaFoldDB" id="A0A7S1ZM62"/>
<gene>
    <name evidence="1" type="ORF">OSIN01602_LOCUS12107</name>
</gene>
<accession>A0A7S1ZM62</accession>
<proteinExistence type="predicted"/>